<dbReference type="GO" id="GO:0031431">
    <property type="term" value="C:Dbf4-dependent protein kinase complex"/>
    <property type="evidence" value="ECO:0000318"/>
    <property type="project" value="GO_Central"/>
</dbReference>
<evidence type="ECO:0000256" key="2">
    <source>
        <dbReference type="ARBA" id="ARBA00022771"/>
    </source>
</evidence>
<dbReference type="GO" id="GO:0010571">
    <property type="term" value="P:positive regulation of nuclear cell cycle DNA replication"/>
    <property type="evidence" value="ECO:0000318"/>
    <property type="project" value="GO_Central"/>
</dbReference>
<dbReference type="InterPro" id="IPR006572">
    <property type="entry name" value="Znf_DBF"/>
</dbReference>
<dbReference type="Gene3D" id="6.10.250.3410">
    <property type="entry name" value="DBF zinc finger"/>
    <property type="match status" value="1"/>
</dbReference>
<dbReference type="EnsemblMetazoa" id="HelroT166157">
    <property type="protein sequence ID" value="HelroP166157"/>
    <property type="gene ID" value="HelroG166157"/>
</dbReference>
<gene>
    <name evidence="7" type="primary">20201398</name>
    <name evidence="6" type="ORF">HELRODRAFT_166157</name>
</gene>
<reference evidence="7" key="3">
    <citation type="submission" date="2015-06" db="UniProtKB">
        <authorList>
            <consortium name="EnsemblMetazoa"/>
        </authorList>
    </citation>
    <scope>IDENTIFICATION</scope>
</reference>
<dbReference type="InterPro" id="IPR038545">
    <property type="entry name" value="Znf_DBF_sf"/>
</dbReference>
<sequence>MKLESGTKVFLDLKNYSNRNKLEAYLKKLEVAIEEFLSNEIDYVVTNRKLDSATAPPKLHHRNTSFSSQAFPANTPKVMMMSRGQTLLMRSNSTNSLNSQSFVDPIHFAMKFNIPIVDILLLKKVLKSAMAKLKSSQKLKSSNKLCKKLGNEFIKIEDVSQRFSPIFRCFQNLPKIGEKKSTETKVANKKKGVDVKLTYCECCEEVVNSLSVHNNDKKHVTFSQKSENYLLLDQMISDLPSLHDLPLLHLNNQHLTNAAAESNKYHNDNYGDECYDIEQKKSKAGLPCIQSRRNSHRIIAFENVECSLSAMDELTHPKDAQHSLDGVGLVSLGCHDNSNAVNTNKVLIENNLIDKIQQVDTDRDLNDVTKSFLVDKLISSDFSCPEEVVKVKIPGSPSSHDAEPKTDETVVLETHLVDEKSLGDCLKLVINLKEVNVTGPTSITTLSETSLNESNELLTCGNSACFSPVDTKSTNVKLDEITEPNESSADRISNGAIMKYTNNQINHNKINSNSDSNEISKKFLNNDIEGLNDLHQNGEEPVNQYFSNNLFPQSPYCLADTDRRNEIVPTNHIFSSDYNSYSYPNCTPTQQMLLFQNEQIKPFQEEILYEHTQHLQEKYLKHQQFLEQVKQQIFTPTMNYLPNIMNLPEAFNASSMPCYDAYSNLFWPLHFVSPNIACNHSFDGYPPSPQNNAQLGDVVGSLLTTDRKCLTDETIRPQQFGGRRCVTGKRRCDKNKSLDSQLFNVKKSLLFNKRNNRNFHDKTLKNEDHDGRCSTAKLEDEFENQCDIEINTTSSSGRVCGNGRGLKCKTTGHNKNCSSTVSRENVFIESSEVRDRGDDSGTEIYDVSLWCMSYRSDLKVVFKKIGSSSHYDTDDLIK</sequence>
<dbReference type="PROSITE" id="PS51265">
    <property type="entry name" value="ZF_DBF4"/>
    <property type="match status" value="1"/>
</dbReference>
<dbReference type="GeneID" id="20201398"/>
<keyword evidence="1" id="KW-0479">Metal-binding</keyword>
<protein>
    <recommendedName>
        <fullName evidence="5">DBF4-type domain-containing protein</fullName>
    </recommendedName>
</protein>
<dbReference type="RefSeq" id="XP_009031415.1">
    <property type="nucleotide sequence ID" value="XM_009033167.1"/>
</dbReference>
<dbReference type="Proteomes" id="UP000015101">
    <property type="component" value="Unassembled WGS sequence"/>
</dbReference>
<dbReference type="PANTHER" id="PTHR15375:SF26">
    <property type="entry name" value="PROTEIN CHIFFON"/>
    <property type="match status" value="1"/>
</dbReference>
<evidence type="ECO:0000256" key="1">
    <source>
        <dbReference type="ARBA" id="ARBA00022723"/>
    </source>
</evidence>
<keyword evidence="3" id="KW-0862">Zinc</keyword>
<dbReference type="KEGG" id="hro:HELRODRAFT_166157"/>
<dbReference type="GO" id="GO:0043539">
    <property type="term" value="F:protein serine/threonine kinase activator activity"/>
    <property type="evidence" value="ECO:0000318"/>
    <property type="project" value="GO_Central"/>
</dbReference>
<dbReference type="PANTHER" id="PTHR15375">
    <property type="entry name" value="ACTIVATOR OF S-PHASE KINASE-RELATED"/>
    <property type="match status" value="1"/>
</dbReference>
<dbReference type="eggNOG" id="KOG4139">
    <property type="taxonomic scope" value="Eukaryota"/>
</dbReference>
<evidence type="ECO:0000256" key="3">
    <source>
        <dbReference type="ARBA" id="ARBA00022833"/>
    </source>
</evidence>
<dbReference type="GO" id="GO:1901987">
    <property type="term" value="P:regulation of cell cycle phase transition"/>
    <property type="evidence" value="ECO:0000318"/>
    <property type="project" value="GO_Central"/>
</dbReference>
<keyword evidence="2 4" id="KW-0863">Zinc-finger</keyword>
<dbReference type="Pfam" id="PF07535">
    <property type="entry name" value="zf-DBF"/>
    <property type="match status" value="1"/>
</dbReference>
<reference evidence="6 8" key="2">
    <citation type="journal article" date="2013" name="Nature">
        <title>Insights into bilaterian evolution from three spiralian genomes.</title>
        <authorList>
            <person name="Simakov O."/>
            <person name="Marletaz F."/>
            <person name="Cho S.J."/>
            <person name="Edsinger-Gonzales E."/>
            <person name="Havlak P."/>
            <person name="Hellsten U."/>
            <person name="Kuo D.H."/>
            <person name="Larsson T."/>
            <person name="Lv J."/>
            <person name="Arendt D."/>
            <person name="Savage R."/>
            <person name="Osoegawa K."/>
            <person name="de Jong P."/>
            <person name="Grimwood J."/>
            <person name="Chapman J.A."/>
            <person name="Shapiro H."/>
            <person name="Aerts A."/>
            <person name="Otillar R.P."/>
            <person name="Terry A.Y."/>
            <person name="Boore J.L."/>
            <person name="Grigoriev I.V."/>
            <person name="Lindberg D.R."/>
            <person name="Seaver E.C."/>
            <person name="Weisblat D.A."/>
            <person name="Putnam N.H."/>
            <person name="Rokhsar D.S."/>
        </authorList>
    </citation>
    <scope>NUCLEOTIDE SEQUENCE</scope>
</reference>
<dbReference type="GO" id="GO:0003676">
    <property type="term" value="F:nucleic acid binding"/>
    <property type="evidence" value="ECO:0007669"/>
    <property type="project" value="InterPro"/>
</dbReference>
<keyword evidence="8" id="KW-1185">Reference proteome</keyword>
<dbReference type="STRING" id="6412.T1EXU8"/>
<dbReference type="HOGENOM" id="CLU_327691_0_0_1"/>
<evidence type="ECO:0000259" key="5">
    <source>
        <dbReference type="PROSITE" id="PS51265"/>
    </source>
</evidence>
<evidence type="ECO:0000313" key="7">
    <source>
        <dbReference type="EnsemblMetazoa" id="HelroP166157"/>
    </source>
</evidence>
<dbReference type="GO" id="GO:0008270">
    <property type="term" value="F:zinc ion binding"/>
    <property type="evidence" value="ECO:0007669"/>
    <property type="project" value="UniProtKB-KW"/>
</dbReference>
<evidence type="ECO:0000313" key="8">
    <source>
        <dbReference type="Proteomes" id="UP000015101"/>
    </source>
</evidence>
<evidence type="ECO:0000256" key="4">
    <source>
        <dbReference type="PROSITE-ProRule" id="PRU00600"/>
    </source>
</evidence>
<dbReference type="SMART" id="SM00586">
    <property type="entry name" value="ZnF_DBF"/>
    <property type="match status" value="1"/>
</dbReference>
<dbReference type="AlphaFoldDB" id="T1EXU8"/>
<evidence type="ECO:0000313" key="6">
    <source>
        <dbReference type="EMBL" id="ESN90488.1"/>
    </source>
</evidence>
<dbReference type="EMBL" id="AMQM01002268">
    <property type="status" value="NOT_ANNOTATED_CDS"/>
    <property type="molecule type" value="Genomic_DNA"/>
</dbReference>
<proteinExistence type="predicted"/>
<dbReference type="InterPro" id="IPR051590">
    <property type="entry name" value="Replication_Regulatory_Kinase"/>
</dbReference>
<dbReference type="EMBL" id="KB097753">
    <property type="protein sequence ID" value="ESN90488.1"/>
    <property type="molecule type" value="Genomic_DNA"/>
</dbReference>
<reference evidence="8" key="1">
    <citation type="submission" date="2012-12" db="EMBL/GenBank/DDBJ databases">
        <authorList>
            <person name="Hellsten U."/>
            <person name="Grimwood J."/>
            <person name="Chapman J.A."/>
            <person name="Shapiro H."/>
            <person name="Aerts A."/>
            <person name="Otillar R.P."/>
            <person name="Terry A.Y."/>
            <person name="Boore J.L."/>
            <person name="Simakov O."/>
            <person name="Marletaz F."/>
            <person name="Cho S.-J."/>
            <person name="Edsinger-Gonzales E."/>
            <person name="Havlak P."/>
            <person name="Kuo D.-H."/>
            <person name="Larsson T."/>
            <person name="Lv J."/>
            <person name="Arendt D."/>
            <person name="Savage R."/>
            <person name="Osoegawa K."/>
            <person name="de Jong P."/>
            <person name="Lindberg D.R."/>
            <person name="Seaver E.C."/>
            <person name="Weisblat D.A."/>
            <person name="Putnam N.H."/>
            <person name="Grigoriev I.V."/>
            <person name="Rokhsar D.S."/>
        </authorList>
    </citation>
    <scope>NUCLEOTIDE SEQUENCE</scope>
</reference>
<name>T1EXU8_HELRO</name>
<organism evidence="7 8">
    <name type="scientific">Helobdella robusta</name>
    <name type="common">Californian leech</name>
    <dbReference type="NCBI Taxonomy" id="6412"/>
    <lineage>
        <taxon>Eukaryota</taxon>
        <taxon>Metazoa</taxon>
        <taxon>Spiralia</taxon>
        <taxon>Lophotrochozoa</taxon>
        <taxon>Annelida</taxon>
        <taxon>Clitellata</taxon>
        <taxon>Hirudinea</taxon>
        <taxon>Rhynchobdellida</taxon>
        <taxon>Glossiphoniidae</taxon>
        <taxon>Helobdella</taxon>
    </lineage>
</organism>
<dbReference type="CTD" id="20201398"/>
<dbReference type="InParanoid" id="T1EXU8"/>
<accession>T1EXU8</accession>
<dbReference type="OrthoDB" id="21380at2759"/>
<feature type="domain" description="DBF4-type" evidence="5">
    <location>
        <begin position="193"/>
        <end position="242"/>
    </location>
</feature>